<accession>A0ABU1UJ62</accession>
<evidence type="ECO:0000313" key="3">
    <source>
        <dbReference type="EMBL" id="MDR7085198.1"/>
    </source>
</evidence>
<protein>
    <recommendedName>
        <fullName evidence="2">YCII-related domain-containing protein</fullName>
    </recommendedName>
</protein>
<dbReference type="InterPro" id="IPR011008">
    <property type="entry name" value="Dimeric_a/b-barrel"/>
</dbReference>
<feature type="domain" description="YCII-related" evidence="2">
    <location>
        <begin position="17"/>
        <end position="95"/>
    </location>
</feature>
<organism evidence="3 4">
    <name type="scientific">Aeromicrobium panaciterrae</name>
    <dbReference type="NCBI Taxonomy" id="363861"/>
    <lineage>
        <taxon>Bacteria</taxon>
        <taxon>Bacillati</taxon>
        <taxon>Actinomycetota</taxon>
        <taxon>Actinomycetes</taxon>
        <taxon>Propionibacteriales</taxon>
        <taxon>Nocardioidaceae</taxon>
        <taxon>Aeromicrobium</taxon>
    </lineage>
</organism>
<dbReference type="Proteomes" id="UP001257739">
    <property type="component" value="Unassembled WGS sequence"/>
</dbReference>
<evidence type="ECO:0000256" key="1">
    <source>
        <dbReference type="ARBA" id="ARBA00007689"/>
    </source>
</evidence>
<dbReference type="EMBL" id="JAVDWH010000001">
    <property type="protein sequence ID" value="MDR7085198.1"/>
    <property type="molecule type" value="Genomic_DNA"/>
</dbReference>
<dbReference type="InterPro" id="IPR005545">
    <property type="entry name" value="YCII"/>
</dbReference>
<comment type="caution">
    <text evidence="3">The sequence shown here is derived from an EMBL/GenBank/DDBJ whole genome shotgun (WGS) entry which is preliminary data.</text>
</comment>
<dbReference type="PANTHER" id="PTHR35174:SF1">
    <property type="entry name" value="BLL0086 PROTEIN"/>
    <property type="match status" value="1"/>
</dbReference>
<dbReference type="Gene3D" id="3.30.70.1060">
    <property type="entry name" value="Dimeric alpha+beta barrel"/>
    <property type="match status" value="1"/>
</dbReference>
<dbReference type="PANTHER" id="PTHR35174">
    <property type="entry name" value="BLL7171 PROTEIN-RELATED"/>
    <property type="match status" value="1"/>
</dbReference>
<dbReference type="Pfam" id="PF03795">
    <property type="entry name" value="YCII"/>
    <property type="match status" value="1"/>
</dbReference>
<proteinExistence type="inferred from homology"/>
<name>A0ABU1UJ62_9ACTN</name>
<sequence length="129" mass="14104">MRFLSYIESDPAQPWGPPPPELFEAIGAFGEEMVKLGVIVDQGGLADIATSPHIRLAGGKITVTDGPFSEAKEVIGGYGMYDVRSREEAIEYSRRFMQVHLDTWPEFEGTSVVRQVFGPNAESDVVGEA</sequence>
<comment type="similarity">
    <text evidence="1">Belongs to the YciI family.</text>
</comment>
<gene>
    <name evidence="3" type="ORF">J2X11_000037</name>
</gene>
<evidence type="ECO:0000313" key="4">
    <source>
        <dbReference type="Proteomes" id="UP001257739"/>
    </source>
</evidence>
<dbReference type="RefSeq" id="WP_309965054.1">
    <property type="nucleotide sequence ID" value="NZ_JAVDWH010000001.1"/>
</dbReference>
<dbReference type="SUPFAM" id="SSF54909">
    <property type="entry name" value="Dimeric alpha+beta barrel"/>
    <property type="match status" value="1"/>
</dbReference>
<evidence type="ECO:0000259" key="2">
    <source>
        <dbReference type="Pfam" id="PF03795"/>
    </source>
</evidence>
<keyword evidence="4" id="KW-1185">Reference proteome</keyword>
<reference evidence="3 4" key="1">
    <citation type="submission" date="2023-07" db="EMBL/GenBank/DDBJ databases">
        <title>Sorghum-associated microbial communities from plants grown in Nebraska, USA.</title>
        <authorList>
            <person name="Schachtman D."/>
        </authorList>
    </citation>
    <scope>NUCLEOTIDE SEQUENCE [LARGE SCALE GENOMIC DNA]</scope>
    <source>
        <strain evidence="3 4">BE248</strain>
    </source>
</reference>